<dbReference type="KEGG" id="uli:ETAA1_07270"/>
<accession>A0A517XMV5</accession>
<protein>
    <recommendedName>
        <fullName evidence="4">Polysaccharide lyase</fullName>
    </recommendedName>
</protein>
<sequence length="239" mass="26723" precursor="true">MSRRFAALLPLLALSAASSSAEVIWRGDFETGDTSQWKAAPKAGVTVVRDPVREGKYAVRIDGTDAARKGKLDRIEFQHQPAPPGTAEGAERYFGWSVYLPKRLTDATHSLAYFETRNTWSQLMAFEVKGEDVLFTTRVPYARHWSGRGKMTAGRWHDFAVHVLWSRDPGKGFVEVWFDGEQVVPRTKTATLRDENAAFLQLGLLRETSAVPETIVIDHVTEATTLDDVTPRRPRPASP</sequence>
<evidence type="ECO:0000313" key="2">
    <source>
        <dbReference type="EMBL" id="QDU18831.1"/>
    </source>
</evidence>
<dbReference type="EMBL" id="CP036273">
    <property type="protein sequence ID" value="QDU18831.1"/>
    <property type="molecule type" value="Genomic_DNA"/>
</dbReference>
<evidence type="ECO:0008006" key="4">
    <source>
        <dbReference type="Google" id="ProtNLM"/>
    </source>
</evidence>
<dbReference type="Proteomes" id="UP000319576">
    <property type="component" value="Chromosome"/>
</dbReference>
<dbReference type="RefSeq" id="WP_145234385.1">
    <property type="nucleotide sequence ID" value="NZ_CP036273.1"/>
</dbReference>
<reference evidence="2 3" key="1">
    <citation type="submission" date="2019-02" db="EMBL/GenBank/DDBJ databases">
        <title>Deep-cultivation of Planctomycetes and their phenomic and genomic characterization uncovers novel biology.</title>
        <authorList>
            <person name="Wiegand S."/>
            <person name="Jogler M."/>
            <person name="Boedeker C."/>
            <person name="Pinto D."/>
            <person name="Vollmers J."/>
            <person name="Rivas-Marin E."/>
            <person name="Kohn T."/>
            <person name="Peeters S.H."/>
            <person name="Heuer A."/>
            <person name="Rast P."/>
            <person name="Oberbeckmann S."/>
            <person name="Bunk B."/>
            <person name="Jeske O."/>
            <person name="Meyerdierks A."/>
            <person name="Storesund J.E."/>
            <person name="Kallscheuer N."/>
            <person name="Luecker S."/>
            <person name="Lage O.M."/>
            <person name="Pohl T."/>
            <person name="Merkel B.J."/>
            <person name="Hornburger P."/>
            <person name="Mueller R.-W."/>
            <person name="Bruemmer F."/>
            <person name="Labrenz M."/>
            <person name="Spormann A.M."/>
            <person name="Op den Camp H."/>
            <person name="Overmann J."/>
            <person name="Amann R."/>
            <person name="Jetten M.S.M."/>
            <person name="Mascher T."/>
            <person name="Medema M.H."/>
            <person name="Devos D.P."/>
            <person name="Kaster A.-K."/>
            <person name="Ovreas L."/>
            <person name="Rohde M."/>
            <person name="Galperin M.Y."/>
            <person name="Jogler C."/>
        </authorList>
    </citation>
    <scope>NUCLEOTIDE SEQUENCE [LARGE SCALE GENOMIC DNA]</scope>
    <source>
        <strain evidence="2 3">ETA_A1</strain>
    </source>
</reference>
<evidence type="ECO:0000256" key="1">
    <source>
        <dbReference type="SAM" id="SignalP"/>
    </source>
</evidence>
<dbReference type="InterPro" id="IPR025975">
    <property type="entry name" value="Polysacc_lyase"/>
</dbReference>
<dbReference type="AlphaFoldDB" id="A0A517XMV5"/>
<dbReference type="OrthoDB" id="1444191at2"/>
<dbReference type="Gene3D" id="2.60.120.200">
    <property type="match status" value="1"/>
</dbReference>
<feature type="signal peptide" evidence="1">
    <location>
        <begin position="1"/>
        <end position="21"/>
    </location>
</feature>
<feature type="chain" id="PRO_5022199003" description="Polysaccharide lyase" evidence="1">
    <location>
        <begin position="22"/>
        <end position="239"/>
    </location>
</feature>
<dbReference type="Pfam" id="PF14099">
    <property type="entry name" value="Polysacc_lyase"/>
    <property type="match status" value="1"/>
</dbReference>
<keyword evidence="1" id="KW-0732">Signal</keyword>
<organism evidence="2 3">
    <name type="scientific">Urbifossiella limnaea</name>
    <dbReference type="NCBI Taxonomy" id="2528023"/>
    <lineage>
        <taxon>Bacteria</taxon>
        <taxon>Pseudomonadati</taxon>
        <taxon>Planctomycetota</taxon>
        <taxon>Planctomycetia</taxon>
        <taxon>Gemmatales</taxon>
        <taxon>Gemmataceae</taxon>
        <taxon>Urbifossiella</taxon>
    </lineage>
</organism>
<name>A0A517XMV5_9BACT</name>
<keyword evidence="3" id="KW-1185">Reference proteome</keyword>
<proteinExistence type="predicted"/>
<gene>
    <name evidence="2" type="ORF">ETAA1_07270</name>
</gene>
<evidence type="ECO:0000313" key="3">
    <source>
        <dbReference type="Proteomes" id="UP000319576"/>
    </source>
</evidence>